<name>A0A2P9HRL7_9HYPH</name>
<dbReference type="Proteomes" id="UP000246073">
    <property type="component" value="Unassembled WGS sequence"/>
</dbReference>
<reference evidence="2" key="1">
    <citation type="submission" date="2017-12" db="EMBL/GenBank/DDBJ databases">
        <authorList>
            <person name="Diaz M."/>
        </authorList>
    </citation>
    <scope>NUCLEOTIDE SEQUENCE [LARGE SCALE GENOMIC DNA]</scope>
    <source>
        <strain evidence="2">FI11154</strain>
    </source>
</reference>
<organism evidence="1 2">
    <name type="scientific">Ochrobactrum soli</name>
    <dbReference type="NCBI Taxonomy" id="2448455"/>
    <lineage>
        <taxon>Bacteria</taxon>
        <taxon>Pseudomonadati</taxon>
        <taxon>Pseudomonadota</taxon>
        <taxon>Alphaproteobacteria</taxon>
        <taxon>Hyphomicrobiales</taxon>
        <taxon>Brucellaceae</taxon>
        <taxon>Brucella/Ochrobactrum group</taxon>
        <taxon>Ochrobactrum</taxon>
    </lineage>
</organism>
<dbReference type="AlphaFoldDB" id="A0A2P9HRL7"/>
<sequence>MIEFVGFFRRFVRLVTTHNFAMLRELVFASEYANGWHIPPDL</sequence>
<evidence type="ECO:0000313" key="2">
    <source>
        <dbReference type="Proteomes" id="UP000246073"/>
    </source>
</evidence>
<evidence type="ECO:0000313" key="1">
    <source>
        <dbReference type="EMBL" id="SPL66741.1"/>
    </source>
</evidence>
<dbReference type="EMBL" id="OOFM01000005">
    <property type="protein sequence ID" value="SPL66741.1"/>
    <property type="molecule type" value="Genomic_DNA"/>
</dbReference>
<proteinExistence type="predicted"/>
<gene>
    <name evidence="1" type="ORF">OHAE_2608</name>
</gene>
<accession>A0A2P9HRL7</accession>
<protein>
    <submittedName>
        <fullName evidence="1">Uncharacterized protein</fullName>
    </submittedName>
</protein>